<keyword evidence="11 15" id="KW-0457">Lysine biosynthesis</keyword>
<comment type="pathway">
    <text evidence="1 15">Amino-acid biosynthesis; L-lysine biosynthesis via DAP pathway; LL-2,6-diaminopimelate from (S)-tetrahydrodipicolinate (succinylase route): step 3/3.</text>
</comment>
<feature type="binding site" evidence="15">
    <location>
        <position position="142"/>
    </location>
    <ligand>
        <name>Zn(2+)</name>
        <dbReference type="ChEBI" id="CHEBI:29105"/>
        <label>1</label>
    </ligand>
</feature>
<evidence type="ECO:0000256" key="14">
    <source>
        <dbReference type="ARBA" id="ARBA00051301"/>
    </source>
</evidence>
<dbReference type="GO" id="GO:0019877">
    <property type="term" value="P:diaminopimelate biosynthetic process"/>
    <property type="evidence" value="ECO:0007669"/>
    <property type="project" value="UniProtKB-UniRule"/>
</dbReference>
<organism evidence="18 19">
    <name type="scientific">Neisseria macacae ATCC 33926</name>
    <dbReference type="NCBI Taxonomy" id="997348"/>
    <lineage>
        <taxon>Bacteria</taxon>
        <taxon>Pseudomonadati</taxon>
        <taxon>Pseudomonadota</taxon>
        <taxon>Betaproteobacteria</taxon>
        <taxon>Neisseriales</taxon>
        <taxon>Neisseriaceae</taxon>
        <taxon>Neisseria</taxon>
    </lineage>
</organism>
<dbReference type="GO" id="GO:0008270">
    <property type="term" value="F:zinc ion binding"/>
    <property type="evidence" value="ECO:0007669"/>
    <property type="project" value="UniProtKB-UniRule"/>
</dbReference>
<dbReference type="InterPro" id="IPR050072">
    <property type="entry name" value="Peptidase_M20A"/>
</dbReference>
<sequence length="422" mass="46089">MANDSENGRVRMPAPHTNPTQRSSENQIENISDDLISKVNKMTETQSLELAKELISRPSVTPDDRDCQKLLAERLHKIGFAAEELHFGDTKNIWLRRGTKAPVVCFAGHTDVVPTGPVEKWDSPPFEPTERDGRLYGRGAADMKTSIACFVTACERFVAEHPDHQGSIALLITSDEEGDALDGTTKVVDVLKARDELIDYCIVGEPTAVDKLGDMIKNGRRGSLSGNLTVKGKQGHIAYPHLAINPVHTFAPALQELTQEVWDEGNEYFPPTSFQISNINGGTGATNVIPGELNVKFNFRFSTESTEAGLKQRVHAILDKHGVQYDLQWSCSGQPFLTHAGKLTDVARAAIAETCGVETELSTTGGTSDGRFIKAIAKELIELGPSNATIHQINENVRLDDIPKLSAVYEGILARLLVEKAV</sequence>
<evidence type="ECO:0000256" key="9">
    <source>
        <dbReference type="ARBA" id="ARBA00022833"/>
    </source>
</evidence>
<keyword evidence="10 15" id="KW-0220">Diaminopimelate biosynthesis</keyword>
<keyword evidence="7 15" id="KW-0479">Metal-binding</keyword>
<protein>
    <recommendedName>
        <fullName evidence="5 15">Succinyl-diaminopimelate desuccinylase</fullName>
        <shortName evidence="15">SDAP desuccinylase</shortName>
        <ecNumber evidence="4 15">3.5.1.18</ecNumber>
    </recommendedName>
    <alternativeName>
        <fullName evidence="13 15">N-succinyl-LL-2,6-diaminoheptanedioate amidohydrolase</fullName>
    </alternativeName>
</protein>
<keyword evidence="9 15" id="KW-0862">Zinc</keyword>
<comment type="subunit">
    <text evidence="3 15">Homodimer.</text>
</comment>
<keyword evidence="8 15" id="KW-0378">Hydrolase</keyword>
<comment type="function">
    <text evidence="15">Catalyzes the hydrolysis of N-succinyl-L,L-diaminopimelic acid (SDAP), forming succinate and LL-2,6-diaminopimelate (DAP), an intermediate involved in the bacterial biosynthesis of lysine and meso-diaminopimelic acid, an essential component of bacterial cell walls.</text>
</comment>
<evidence type="ECO:0000313" key="18">
    <source>
        <dbReference type="EMBL" id="EGQ77817.1"/>
    </source>
</evidence>
<comment type="similarity">
    <text evidence="2 15">Belongs to the peptidase M20A family. DapE subfamily.</text>
</comment>
<accession>A0AA36ULC4</accession>
<evidence type="ECO:0000256" key="1">
    <source>
        <dbReference type="ARBA" id="ARBA00005130"/>
    </source>
</evidence>
<feature type="binding site" evidence="15">
    <location>
        <position position="142"/>
    </location>
    <ligand>
        <name>Zn(2+)</name>
        <dbReference type="ChEBI" id="CHEBI:29105"/>
        <label>2</label>
    </ligand>
</feature>
<evidence type="ECO:0000256" key="10">
    <source>
        <dbReference type="ARBA" id="ARBA00022915"/>
    </source>
</evidence>
<evidence type="ECO:0000256" key="15">
    <source>
        <dbReference type="HAMAP-Rule" id="MF_01690"/>
    </source>
</evidence>
<dbReference type="Proteomes" id="UP000004982">
    <property type="component" value="Unassembled WGS sequence"/>
</dbReference>
<feature type="active site" description="Proton acceptor" evidence="15">
    <location>
        <position position="176"/>
    </location>
</feature>
<evidence type="ECO:0000256" key="8">
    <source>
        <dbReference type="ARBA" id="ARBA00022801"/>
    </source>
</evidence>
<dbReference type="FunFam" id="3.40.630.10:FF:000010">
    <property type="entry name" value="Succinyl-diaminopimelate desuccinylase"/>
    <property type="match status" value="1"/>
</dbReference>
<feature type="domain" description="Peptidase M20 dimerisation" evidence="17">
    <location>
        <begin position="218"/>
        <end position="325"/>
    </location>
</feature>
<dbReference type="GO" id="GO:0006526">
    <property type="term" value="P:L-arginine biosynthetic process"/>
    <property type="evidence" value="ECO:0007669"/>
    <property type="project" value="TreeGrafter"/>
</dbReference>
<feature type="compositionally biased region" description="Polar residues" evidence="16">
    <location>
        <begin position="17"/>
        <end position="28"/>
    </location>
</feature>
<dbReference type="Pfam" id="PF07687">
    <property type="entry name" value="M20_dimer"/>
    <property type="match status" value="1"/>
</dbReference>
<dbReference type="GO" id="GO:0009014">
    <property type="term" value="F:succinyl-diaminopimelate desuccinylase activity"/>
    <property type="evidence" value="ECO:0007669"/>
    <property type="project" value="UniProtKB-UniRule"/>
</dbReference>
<evidence type="ECO:0000256" key="13">
    <source>
        <dbReference type="ARBA" id="ARBA00031891"/>
    </source>
</evidence>
<evidence type="ECO:0000313" key="19">
    <source>
        <dbReference type="Proteomes" id="UP000004982"/>
    </source>
</evidence>
<dbReference type="InterPro" id="IPR011650">
    <property type="entry name" value="Peptidase_M20_dimer"/>
</dbReference>
<dbReference type="GO" id="GO:0008777">
    <property type="term" value="F:acetylornithine deacetylase activity"/>
    <property type="evidence" value="ECO:0007669"/>
    <property type="project" value="TreeGrafter"/>
</dbReference>
<evidence type="ECO:0000256" key="3">
    <source>
        <dbReference type="ARBA" id="ARBA00011738"/>
    </source>
</evidence>
<evidence type="ECO:0000256" key="5">
    <source>
        <dbReference type="ARBA" id="ARBA00022391"/>
    </source>
</evidence>
<dbReference type="Gene3D" id="3.40.630.10">
    <property type="entry name" value="Zn peptidases"/>
    <property type="match status" value="2"/>
</dbReference>
<feature type="binding site" evidence="15">
    <location>
        <position position="205"/>
    </location>
    <ligand>
        <name>Zn(2+)</name>
        <dbReference type="ChEBI" id="CHEBI:29105"/>
        <label>1</label>
    </ligand>
</feature>
<comment type="caution">
    <text evidence="18">The sequence shown here is derived from an EMBL/GenBank/DDBJ whole genome shotgun (WGS) entry which is preliminary data.</text>
</comment>
<dbReference type="CDD" id="cd03891">
    <property type="entry name" value="M20_DapE_proteobac"/>
    <property type="match status" value="1"/>
</dbReference>
<feature type="active site" evidence="15">
    <location>
        <position position="111"/>
    </location>
</feature>
<dbReference type="FunFam" id="3.30.70.360:FF:000011">
    <property type="entry name" value="Succinyl-diaminopimelate desuccinylase"/>
    <property type="match status" value="1"/>
</dbReference>
<dbReference type="InterPro" id="IPR005941">
    <property type="entry name" value="DapE_proteobac"/>
</dbReference>
<comment type="cofactor">
    <cofactor evidence="15">
        <name>Zn(2+)</name>
        <dbReference type="ChEBI" id="CHEBI:29105"/>
    </cofactor>
    <cofactor evidence="15">
        <name>Co(2+)</name>
        <dbReference type="ChEBI" id="CHEBI:48828"/>
    </cofactor>
    <text evidence="15">Binds 2 Zn(2+) or Co(2+) ions per subunit.</text>
</comment>
<evidence type="ECO:0000256" key="7">
    <source>
        <dbReference type="ARBA" id="ARBA00022723"/>
    </source>
</evidence>
<dbReference type="EMBL" id="AFQE01000034">
    <property type="protein sequence ID" value="EGQ77817.1"/>
    <property type="molecule type" value="Genomic_DNA"/>
</dbReference>
<dbReference type="PANTHER" id="PTHR43808:SF31">
    <property type="entry name" value="N-ACETYL-L-CITRULLINE DEACETYLASE"/>
    <property type="match status" value="1"/>
</dbReference>
<evidence type="ECO:0000256" key="6">
    <source>
        <dbReference type="ARBA" id="ARBA00022605"/>
    </source>
</evidence>
<dbReference type="HAMAP" id="MF_01690">
    <property type="entry name" value="DapE"/>
    <property type="match status" value="1"/>
</dbReference>
<dbReference type="GO" id="GO:0009089">
    <property type="term" value="P:lysine biosynthetic process via diaminopimelate"/>
    <property type="evidence" value="ECO:0007669"/>
    <property type="project" value="UniProtKB-UniRule"/>
</dbReference>
<feature type="binding site" evidence="15">
    <location>
        <position position="177"/>
    </location>
    <ligand>
        <name>Zn(2+)</name>
        <dbReference type="ChEBI" id="CHEBI:29105"/>
        <label>2</label>
    </ligand>
</feature>
<feature type="region of interest" description="Disordered" evidence="16">
    <location>
        <begin position="1"/>
        <end position="28"/>
    </location>
</feature>
<evidence type="ECO:0000256" key="12">
    <source>
        <dbReference type="ARBA" id="ARBA00023285"/>
    </source>
</evidence>
<feature type="binding site" evidence="15">
    <location>
        <position position="109"/>
    </location>
    <ligand>
        <name>Zn(2+)</name>
        <dbReference type="ChEBI" id="CHEBI:29105"/>
        <label>1</label>
    </ligand>
</feature>
<dbReference type="EC" id="3.5.1.18" evidence="4 15"/>
<dbReference type="NCBIfam" id="TIGR01246">
    <property type="entry name" value="dapE_proteo"/>
    <property type="match status" value="1"/>
</dbReference>
<dbReference type="SUPFAM" id="SSF53187">
    <property type="entry name" value="Zn-dependent exopeptidases"/>
    <property type="match status" value="1"/>
</dbReference>
<proteinExistence type="inferred from homology"/>
<keyword evidence="12 15" id="KW-0170">Cobalt</keyword>
<dbReference type="FunFam" id="3.40.630.10:FF:000005">
    <property type="entry name" value="Succinyl-diaminopimelate desuccinylase"/>
    <property type="match status" value="1"/>
</dbReference>
<dbReference type="AlphaFoldDB" id="A0AA36ULC4"/>
<feature type="binding site" evidence="15">
    <location>
        <position position="391"/>
    </location>
    <ligand>
        <name>Zn(2+)</name>
        <dbReference type="ChEBI" id="CHEBI:29105"/>
        <label>2</label>
    </ligand>
</feature>
<dbReference type="InterPro" id="IPR036264">
    <property type="entry name" value="Bact_exopeptidase_dim_dom"/>
</dbReference>
<dbReference type="GO" id="GO:0050897">
    <property type="term" value="F:cobalt ion binding"/>
    <property type="evidence" value="ECO:0007669"/>
    <property type="project" value="UniProtKB-UniRule"/>
</dbReference>
<reference evidence="18 19" key="1">
    <citation type="submission" date="2011-05" db="EMBL/GenBank/DDBJ databases">
        <authorList>
            <person name="Muzny D."/>
            <person name="Qin X."/>
            <person name="Deng J."/>
            <person name="Jiang H."/>
            <person name="Liu Y."/>
            <person name="Qu J."/>
            <person name="Song X.-Z."/>
            <person name="Zhang L."/>
            <person name="Thornton R."/>
            <person name="Coyle M."/>
            <person name="Francisco L."/>
            <person name="Jackson L."/>
            <person name="Javaid M."/>
            <person name="Korchina V."/>
            <person name="Kovar C."/>
            <person name="Mata R."/>
            <person name="Mathew T."/>
            <person name="Ngo R."/>
            <person name="Nguyen L."/>
            <person name="Nguyen N."/>
            <person name="Okwuonu G."/>
            <person name="Ongeri F."/>
            <person name="Pham C."/>
            <person name="Simmons D."/>
            <person name="Wilczek-Boney K."/>
            <person name="Hale W."/>
            <person name="Jakkamsetti A."/>
            <person name="Pham P."/>
            <person name="Ruth R."/>
            <person name="San Lucas F."/>
            <person name="Warren J."/>
            <person name="Zhang J."/>
            <person name="Zhao Z."/>
            <person name="Zhou C."/>
            <person name="Zhu D."/>
            <person name="Lee S."/>
            <person name="Bess C."/>
            <person name="Blankenburg K."/>
            <person name="Forbes L."/>
            <person name="Fu Q."/>
            <person name="Gubbala S."/>
            <person name="Hirani K."/>
            <person name="Jayaseelan J.C."/>
            <person name="Lara F."/>
            <person name="Munidasa M."/>
            <person name="Palculict T."/>
            <person name="Patil S."/>
            <person name="Pu L.-L."/>
            <person name="Saada N."/>
            <person name="Tang L."/>
            <person name="Weissenberger G."/>
            <person name="Zhu Y."/>
            <person name="Hemphill L."/>
            <person name="Shang Y."/>
            <person name="Youmans B."/>
            <person name="Ayvaz T."/>
            <person name="Ross M."/>
            <person name="Santibanez J."/>
            <person name="Aqrawi P."/>
            <person name="Gross S."/>
            <person name="Joshi V."/>
            <person name="Fowler G."/>
            <person name="Nazareth L."/>
            <person name="Reid J."/>
            <person name="Worley K."/>
            <person name="Petrosino J."/>
            <person name="Highlander S."/>
            <person name="Gibbs R."/>
        </authorList>
    </citation>
    <scope>NUCLEOTIDE SEQUENCE [LARGE SCALE GENOMIC DNA]</scope>
    <source>
        <strain evidence="18 19">ATCC 33926</strain>
    </source>
</reference>
<evidence type="ECO:0000256" key="4">
    <source>
        <dbReference type="ARBA" id="ARBA00011921"/>
    </source>
</evidence>
<dbReference type="NCBIfam" id="NF009557">
    <property type="entry name" value="PRK13009.1"/>
    <property type="match status" value="1"/>
</dbReference>
<dbReference type="SUPFAM" id="SSF55031">
    <property type="entry name" value="Bacterial exopeptidase dimerisation domain"/>
    <property type="match status" value="1"/>
</dbReference>
<keyword evidence="6 15" id="KW-0028">Amino-acid biosynthesis</keyword>
<comment type="catalytic activity">
    <reaction evidence="14 15">
        <text>N-succinyl-(2S,6S)-2,6-diaminopimelate + H2O = (2S,6S)-2,6-diaminopimelate + succinate</text>
        <dbReference type="Rhea" id="RHEA:22608"/>
        <dbReference type="ChEBI" id="CHEBI:15377"/>
        <dbReference type="ChEBI" id="CHEBI:30031"/>
        <dbReference type="ChEBI" id="CHEBI:57609"/>
        <dbReference type="ChEBI" id="CHEBI:58087"/>
        <dbReference type="EC" id="3.5.1.18"/>
    </reaction>
</comment>
<evidence type="ECO:0000256" key="16">
    <source>
        <dbReference type="SAM" id="MobiDB-lite"/>
    </source>
</evidence>
<gene>
    <name evidence="15 18" type="primary">dapE</name>
    <name evidence="18" type="ORF">HMPREF9418_0707</name>
</gene>
<dbReference type="Pfam" id="PF01546">
    <property type="entry name" value="Peptidase_M20"/>
    <property type="match status" value="1"/>
</dbReference>
<evidence type="ECO:0000256" key="2">
    <source>
        <dbReference type="ARBA" id="ARBA00006746"/>
    </source>
</evidence>
<evidence type="ECO:0000256" key="11">
    <source>
        <dbReference type="ARBA" id="ARBA00023154"/>
    </source>
</evidence>
<dbReference type="PANTHER" id="PTHR43808">
    <property type="entry name" value="ACETYLORNITHINE DEACETYLASE"/>
    <property type="match status" value="1"/>
</dbReference>
<evidence type="ECO:0000259" key="17">
    <source>
        <dbReference type="Pfam" id="PF07687"/>
    </source>
</evidence>
<name>A0AA36ULC4_9NEIS</name>
<dbReference type="InterPro" id="IPR002933">
    <property type="entry name" value="Peptidase_M20"/>
</dbReference>